<reference evidence="1 2" key="1">
    <citation type="submission" date="2018-06" db="EMBL/GenBank/DDBJ databases">
        <authorList>
            <person name="Luttrell C.E."/>
            <person name="Myers K.N."/>
            <person name="Simpson A.N."/>
            <person name="Sulollari A."/>
            <person name="Suri N."/>
            <person name="Nayek S."/>
            <person name="Bhuiyan S."/>
            <person name="Smith B.R."/>
            <person name="Hughes L.E."/>
            <person name="Garlena R.A."/>
            <person name="Russell D.A."/>
            <person name="Pope W.H."/>
            <person name="Jacobs-Sera D."/>
            <person name="Hatfull G.F."/>
        </authorList>
    </citation>
    <scope>NUCLEOTIDE SEQUENCE [LARGE SCALE GENOMIC DNA]</scope>
</reference>
<dbReference type="Proteomes" id="UP000258408">
    <property type="component" value="Segment"/>
</dbReference>
<keyword evidence="2" id="KW-1185">Reference proteome</keyword>
<dbReference type="RefSeq" id="YP_009839359.1">
    <property type="nucleotide sequence ID" value="NC_048720.1"/>
</dbReference>
<proteinExistence type="predicted"/>
<sequence>MSDRQPNFEVGDRVLHSGYVGVVKKVIKDGPSKYKYRVEFQHNTLTVPEGRLRRA</sequence>
<dbReference type="KEGG" id="vg:55599988"/>
<organism evidence="1 2">
    <name type="scientific">Streptomyces phage Blueeyedbeauty</name>
    <dbReference type="NCBI Taxonomy" id="2250336"/>
    <lineage>
        <taxon>Viruses</taxon>
        <taxon>Duplodnaviria</taxon>
        <taxon>Heunggongvirae</taxon>
        <taxon>Uroviricota</taxon>
        <taxon>Caudoviricetes</taxon>
        <taxon>Stanwilliamsviridae</taxon>
        <taxon>Loccivirinae</taxon>
        <taxon>Annadreamyvirus</taxon>
        <taxon>Annadreamyvirus blueeyedbeauty</taxon>
    </lineage>
</organism>
<gene>
    <name evidence="1" type="primary">198</name>
    <name evidence="1" type="ORF">SEA_BLUEEYEDBEAUTY_198</name>
</gene>
<accession>A0A345L204</accession>
<name>A0A345L204_9CAUD</name>
<dbReference type="GeneID" id="55599988"/>
<protein>
    <submittedName>
        <fullName evidence="1">Uncharacterized protein</fullName>
    </submittedName>
</protein>
<dbReference type="EMBL" id="MH536814">
    <property type="protein sequence ID" value="AXH49306.1"/>
    <property type="molecule type" value="Genomic_DNA"/>
</dbReference>
<evidence type="ECO:0000313" key="1">
    <source>
        <dbReference type="EMBL" id="AXH49306.1"/>
    </source>
</evidence>
<evidence type="ECO:0000313" key="2">
    <source>
        <dbReference type="Proteomes" id="UP000258408"/>
    </source>
</evidence>